<accession>A0A1E1ISF5</accession>
<gene>
    <name evidence="12" type="primary">LgM4147LRVhigh.16.00590.00490</name>
    <name evidence="12" type="ORF">BN36_1617150</name>
</gene>
<feature type="domain" description="Diacylglycerol kinase accessory" evidence="11">
    <location>
        <begin position="434"/>
        <end position="631"/>
    </location>
</feature>
<dbReference type="InterPro" id="IPR016064">
    <property type="entry name" value="NAD/diacylglycerol_kinase_sf"/>
</dbReference>
<dbReference type="PANTHER" id="PTHR11255:SF54">
    <property type="entry name" value="DIACYLGLYCEROL KINASE THETA"/>
    <property type="match status" value="1"/>
</dbReference>
<evidence type="ECO:0000256" key="10">
    <source>
        <dbReference type="SAM" id="MobiDB-lite"/>
    </source>
</evidence>
<dbReference type="GO" id="GO:0004143">
    <property type="term" value="F:ATP-dependent diacylglycerol kinase activity"/>
    <property type="evidence" value="ECO:0007669"/>
    <property type="project" value="UniProtKB-EC"/>
</dbReference>
<keyword evidence="5" id="KW-0547">Nucleotide-binding</keyword>
<dbReference type="GO" id="GO:0008270">
    <property type="term" value="F:zinc ion binding"/>
    <property type="evidence" value="ECO:0007669"/>
    <property type="project" value="UniProtKB-KW"/>
</dbReference>
<organism evidence="12">
    <name type="scientific">Leishmania guyanensis</name>
    <dbReference type="NCBI Taxonomy" id="5670"/>
    <lineage>
        <taxon>Eukaryota</taxon>
        <taxon>Discoba</taxon>
        <taxon>Euglenozoa</taxon>
        <taxon>Kinetoplastea</taxon>
        <taxon>Metakinetoplastina</taxon>
        <taxon>Trypanosomatida</taxon>
        <taxon>Trypanosomatidae</taxon>
        <taxon>Leishmaniinae</taxon>
        <taxon>Leishmania</taxon>
        <taxon>Leishmania guyanensis species complex</taxon>
    </lineage>
</organism>
<name>A0A1E1ISF5_LEIGU</name>
<dbReference type="GO" id="GO:0005524">
    <property type="term" value="F:ATP binding"/>
    <property type="evidence" value="ECO:0007669"/>
    <property type="project" value="UniProtKB-KW"/>
</dbReference>
<keyword evidence="8" id="KW-0067">ATP-binding</keyword>
<proteinExistence type="inferred from homology"/>
<feature type="compositionally biased region" description="Low complexity" evidence="10">
    <location>
        <begin position="8"/>
        <end position="22"/>
    </location>
</feature>
<dbReference type="SMART" id="SM00045">
    <property type="entry name" value="DAGKa"/>
    <property type="match status" value="1"/>
</dbReference>
<evidence type="ECO:0000256" key="5">
    <source>
        <dbReference type="ARBA" id="ARBA00022741"/>
    </source>
</evidence>
<sequence length="706" mass="75566">MISETKPADQQSSPPAASARPAEFQNDRINSREAVLSSRSSTTFENRLDKDNGESFSPPEERSFDPAGLDLGAGDSHGLGRFPSKPMAHTIASCRGRATDVPTEDGVPSIPATPGQLAAKTARRFDGAASAPDLPAQSPEQLIDQYGRYYDSDVETSYHYMAAFINLDSGETGIGQAVLDSLRDVLGAKRVMVLCGEVFTNPASLRLLIKQQAVIYHSPGRSPRQRRGTVVAAGGDGTVSFLMTQLDLVRRELEAEFQPFLISSRQEVQLNSDNSVFSTSSVCDVTLHPYFTMPALAPLPLGTGNDYSNCVGFGCGFSPIAKGWCGLGALCKCSGDADAQVAVALSDAAKAPCVSFDRWEASLVPLRVAQAAVLSESSQAAAEAAQRGAPSALALHSPLWNRSARPRSVADAVRNVDWAKVHASGQCVTHGLINYLSVGFDAYVVKEFDSARRAHPAVCSTRAQNKAVYGVMGIRGALKCKKLCNIIPMVCVPRPKLSRVGGGAVATSCMSSTRDFVALQLPSMTKALVLTNVNCYSAGTHPWNPQSGELYYRPVTIRNGKVRPSVRTTTSGAAGATLPIPTPRPVTINDGAFELQAMGGVLHYTSLGIGLSNSTKLVQTDEMFVFVLCTPNDLHFPSGQCSTYTKLYMKDKYESRIESDGGVRASLNVQIDGEPMTRIAESTIIHVRRQPGARVLIRCRSPSVVQ</sequence>
<keyword evidence="7" id="KW-0418">Kinase</keyword>
<dbReference type="InterPro" id="IPR001206">
    <property type="entry name" value="Diacylglycerol_kinase_cat_dom"/>
</dbReference>
<evidence type="ECO:0000313" key="12">
    <source>
        <dbReference type="EMBL" id="CCM14208.1"/>
    </source>
</evidence>
<dbReference type="AlphaFoldDB" id="A0A1E1ISF5"/>
<keyword evidence="9" id="KW-0472">Membrane</keyword>
<comment type="subcellular location">
    <subcellularLocation>
        <location evidence="1">Membrane</location>
    </subcellularLocation>
</comment>
<reference evidence="12" key="1">
    <citation type="submission" date="2012-08" db="EMBL/GenBank/DDBJ databases">
        <title>Comparative genomics of metastatic and non-metastatic Leishmania guyanensis provides insights into polygenic factors involved in Leishmania RNA virus infection.</title>
        <authorList>
            <person name="Smith D."/>
            <person name="Hertz-Fowler C."/>
            <person name="Martin R."/>
            <person name="Dickens N."/>
            <person name="Fasel N."/>
            <person name="Falquet L."/>
            <person name="Beverley S."/>
            <person name="Zangger H."/>
            <person name="Calderon-Copete S."/>
            <person name="Mottram J."/>
            <person name="Xenarios I."/>
        </authorList>
    </citation>
    <scope>NUCLEOTIDE SEQUENCE</scope>
    <source>
        <strain evidence="12">MHOM/BR/75/M4147/SSU:IR2SAT-LUC</strain>
    </source>
</reference>
<dbReference type="InterPro" id="IPR000756">
    <property type="entry name" value="Diacylglycerol_kin_accessory"/>
</dbReference>
<keyword evidence="4" id="KW-0808">Transferase</keyword>
<dbReference type="Gene3D" id="3.40.50.10330">
    <property type="entry name" value="Probable inorganic polyphosphate/atp-NAD kinase, domain 1"/>
    <property type="match status" value="1"/>
</dbReference>
<feature type="region of interest" description="Disordered" evidence="10">
    <location>
        <begin position="1"/>
        <end position="84"/>
    </location>
</feature>
<evidence type="ECO:0000259" key="11">
    <source>
        <dbReference type="SMART" id="SM00045"/>
    </source>
</evidence>
<comment type="similarity">
    <text evidence="2">Belongs to the eukaryotic diacylglycerol kinase family.</text>
</comment>
<dbReference type="Pfam" id="PF00781">
    <property type="entry name" value="DAGK_cat"/>
    <property type="match status" value="1"/>
</dbReference>
<dbReference type="InterPro" id="IPR017438">
    <property type="entry name" value="ATP-NAD_kinase_N"/>
</dbReference>
<dbReference type="EC" id="2.7.1.107" evidence="3"/>
<evidence type="ECO:0000256" key="3">
    <source>
        <dbReference type="ARBA" id="ARBA00012133"/>
    </source>
</evidence>
<dbReference type="SUPFAM" id="SSF111331">
    <property type="entry name" value="NAD kinase/diacylglycerol kinase-like"/>
    <property type="match status" value="1"/>
</dbReference>
<dbReference type="EMBL" id="CALQ01000493">
    <property type="protein sequence ID" value="CCM14208.1"/>
    <property type="molecule type" value="Genomic_DNA"/>
</dbReference>
<keyword evidence="6" id="KW-0862">Zinc</keyword>
<evidence type="ECO:0000256" key="7">
    <source>
        <dbReference type="ARBA" id="ARBA00022777"/>
    </source>
</evidence>
<dbReference type="InterPro" id="IPR037607">
    <property type="entry name" value="DGK"/>
</dbReference>
<evidence type="ECO:0000256" key="8">
    <source>
        <dbReference type="ARBA" id="ARBA00022840"/>
    </source>
</evidence>
<evidence type="ECO:0000256" key="1">
    <source>
        <dbReference type="ARBA" id="ARBA00004370"/>
    </source>
</evidence>
<dbReference type="Pfam" id="PF00609">
    <property type="entry name" value="DAGK_acc"/>
    <property type="match status" value="1"/>
</dbReference>
<protein>
    <recommendedName>
        <fullName evidence="3">diacylglycerol kinase (ATP)</fullName>
        <ecNumber evidence="3">2.7.1.107</ecNumber>
    </recommendedName>
</protein>
<dbReference type="GO" id="GO:0016020">
    <property type="term" value="C:membrane"/>
    <property type="evidence" value="ECO:0007669"/>
    <property type="project" value="UniProtKB-SubCell"/>
</dbReference>
<dbReference type="GO" id="GO:0007200">
    <property type="term" value="P:phospholipase C-activating G protein-coupled receptor signaling pathway"/>
    <property type="evidence" value="ECO:0007669"/>
    <property type="project" value="InterPro"/>
</dbReference>
<dbReference type="PANTHER" id="PTHR11255">
    <property type="entry name" value="DIACYLGLYCEROL KINASE"/>
    <property type="match status" value="1"/>
</dbReference>
<feature type="compositionally biased region" description="Basic and acidic residues" evidence="10">
    <location>
        <begin position="46"/>
        <end position="64"/>
    </location>
</feature>
<evidence type="ECO:0000256" key="2">
    <source>
        <dbReference type="ARBA" id="ARBA00009280"/>
    </source>
</evidence>
<keyword evidence="6" id="KW-0479">Metal-binding</keyword>
<keyword evidence="6" id="KW-0863">Zinc-finger</keyword>
<evidence type="ECO:0000256" key="9">
    <source>
        <dbReference type="ARBA" id="ARBA00023136"/>
    </source>
</evidence>
<evidence type="ECO:0000256" key="6">
    <source>
        <dbReference type="ARBA" id="ARBA00022771"/>
    </source>
</evidence>
<evidence type="ECO:0000256" key="4">
    <source>
        <dbReference type="ARBA" id="ARBA00022679"/>
    </source>
</evidence>